<dbReference type="PIRSF" id="PIRSF004862">
    <property type="entry name" value="FliF"/>
    <property type="match status" value="1"/>
</dbReference>
<feature type="compositionally biased region" description="Basic and acidic residues" evidence="10">
    <location>
        <begin position="315"/>
        <end position="325"/>
    </location>
</feature>
<dbReference type="PRINTS" id="PR01009">
    <property type="entry name" value="FLGMRINGFLIF"/>
</dbReference>
<keyword evidence="15" id="KW-1185">Reference proteome</keyword>
<comment type="similarity">
    <text evidence="3 9">Belongs to the FliF family.</text>
</comment>
<feature type="transmembrane region" description="Helical" evidence="11">
    <location>
        <begin position="17"/>
        <end position="37"/>
    </location>
</feature>
<evidence type="ECO:0000256" key="8">
    <source>
        <dbReference type="ARBA" id="ARBA00023143"/>
    </source>
</evidence>
<keyword evidence="4" id="KW-1003">Cell membrane</keyword>
<feature type="region of interest" description="Disordered" evidence="10">
    <location>
        <begin position="274"/>
        <end position="325"/>
    </location>
</feature>
<dbReference type="Pfam" id="PF08345">
    <property type="entry name" value="YscJ_FliF_C"/>
    <property type="match status" value="1"/>
</dbReference>
<keyword evidence="14" id="KW-0282">Flagellum</keyword>
<evidence type="ECO:0000256" key="5">
    <source>
        <dbReference type="ARBA" id="ARBA00022692"/>
    </source>
</evidence>
<dbReference type="PANTHER" id="PTHR30046">
    <property type="entry name" value="FLAGELLAR M-RING PROTEIN"/>
    <property type="match status" value="1"/>
</dbReference>
<evidence type="ECO:0000256" key="10">
    <source>
        <dbReference type="SAM" id="MobiDB-lite"/>
    </source>
</evidence>
<evidence type="ECO:0000313" key="14">
    <source>
        <dbReference type="EMBL" id="MER5170882.1"/>
    </source>
</evidence>
<name>A0ABV1SD92_9RHOB</name>
<feature type="domain" description="Flagellar M-ring N-terminal" evidence="12">
    <location>
        <begin position="38"/>
        <end position="209"/>
    </location>
</feature>
<dbReference type="NCBIfam" id="TIGR00206">
    <property type="entry name" value="fliF"/>
    <property type="match status" value="1"/>
</dbReference>
<reference evidence="14 15" key="1">
    <citation type="submission" date="2024-06" db="EMBL/GenBank/DDBJ databases">
        <title>Thioclava kandeliae sp. nov. from a rhizosphere soil sample of Kandelia candel in a mangrove.</title>
        <authorList>
            <person name="Mu T."/>
        </authorList>
    </citation>
    <scope>NUCLEOTIDE SEQUENCE [LARGE SCALE GENOMIC DNA]</scope>
    <source>
        <strain evidence="14 15">CPCC 100088</strain>
    </source>
</reference>
<dbReference type="InterPro" id="IPR043427">
    <property type="entry name" value="YscJ/FliF"/>
</dbReference>
<gene>
    <name evidence="14" type="primary">fliF</name>
    <name evidence="14" type="ORF">VSX56_03760</name>
</gene>
<keyword evidence="6 11" id="KW-1133">Transmembrane helix</keyword>
<keyword evidence="14" id="KW-0966">Cell projection</keyword>
<feature type="domain" description="Flagellar M-ring C-terminal" evidence="13">
    <location>
        <begin position="235"/>
        <end position="396"/>
    </location>
</feature>
<evidence type="ECO:0000259" key="13">
    <source>
        <dbReference type="Pfam" id="PF08345"/>
    </source>
</evidence>
<protein>
    <recommendedName>
        <fullName evidence="9">Flagellar M-ring protein</fullName>
    </recommendedName>
</protein>
<evidence type="ECO:0000256" key="1">
    <source>
        <dbReference type="ARBA" id="ARBA00004117"/>
    </source>
</evidence>
<sequence>MEQVTAVWQAMDTRRRFIVLAATGIVFAAILLLSNMASKPSYSLLYAGLEGKSSGEVVSALEQRGVPYEIRGDSIYVDATQRDELRMTLASEGLPAMGGAGYELLDSMSGFGTTSQMFDAAYWRAKEGELARTIVANPGIRSARVHIAHGSDNAFRRSIEPTASVFITAASGSISQQQARALKHLVASAVTGMKPEDVSVIDANGGLISTGDDDNILQNGEDRAVELKKNVERLLEARVGRGNAVVEISLRTALESESITERVIDPASRIAISTDAQEQSDSSQSTDPANVTVASNLPTGNANAGGQSQSNSSQTRERTNFDVSETRREVLRKPGSVTRLTVAVLVNGLPTTGADGTVTWAPRPQAELDQLQALVSSAVGFDEARGDVITLQSMQFEPTLIEGTEAMSGGFMGGQNLDVMQLIQLGVLAVVALILGLFVMKPILTQRQQVAQLPPAAGDPNALTGEIADGDLPDDMPLVSGLGGGDELGGFDMPFAMGNAFDDAENDADPVDRLKRLIEERRDETVEILRSWMDEKEERA</sequence>
<keyword evidence="8 9" id="KW-0975">Bacterial flagellum</keyword>
<evidence type="ECO:0000256" key="6">
    <source>
        <dbReference type="ARBA" id="ARBA00022989"/>
    </source>
</evidence>
<accession>A0ABV1SD92</accession>
<dbReference type="Gene3D" id="3.30.300.30">
    <property type="match status" value="1"/>
</dbReference>
<keyword evidence="7 11" id="KW-0472">Membrane</keyword>
<dbReference type="EMBL" id="JAYWLC010000002">
    <property type="protein sequence ID" value="MER5170882.1"/>
    <property type="molecule type" value="Genomic_DNA"/>
</dbReference>
<comment type="caution">
    <text evidence="14">The sequence shown here is derived from an EMBL/GenBank/DDBJ whole genome shotgun (WGS) entry which is preliminary data.</text>
</comment>
<evidence type="ECO:0000313" key="15">
    <source>
        <dbReference type="Proteomes" id="UP001438953"/>
    </source>
</evidence>
<dbReference type="Pfam" id="PF01514">
    <property type="entry name" value="YscJ_FliF"/>
    <property type="match status" value="1"/>
</dbReference>
<dbReference type="InterPro" id="IPR000067">
    <property type="entry name" value="FlgMring_FliF"/>
</dbReference>
<comment type="function">
    <text evidence="9">The M ring may be actively involved in energy transduction.</text>
</comment>
<dbReference type="PANTHER" id="PTHR30046:SF0">
    <property type="entry name" value="FLAGELLAR M-RING PROTEIN"/>
    <property type="match status" value="1"/>
</dbReference>
<evidence type="ECO:0000256" key="11">
    <source>
        <dbReference type="SAM" id="Phobius"/>
    </source>
</evidence>
<dbReference type="InterPro" id="IPR006182">
    <property type="entry name" value="FliF_N_dom"/>
</dbReference>
<keyword evidence="14" id="KW-0969">Cilium</keyword>
<evidence type="ECO:0000256" key="7">
    <source>
        <dbReference type="ARBA" id="ARBA00023136"/>
    </source>
</evidence>
<evidence type="ECO:0000259" key="12">
    <source>
        <dbReference type="Pfam" id="PF01514"/>
    </source>
</evidence>
<evidence type="ECO:0000256" key="9">
    <source>
        <dbReference type="PIRNR" id="PIRNR004862"/>
    </source>
</evidence>
<dbReference type="InterPro" id="IPR013556">
    <property type="entry name" value="Flag_M-ring_C"/>
</dbReference>
<evidence type="ECO:0000256" key="2">
    <source>
        <dbReference type="ARBA" id="ARBA00004651"/>
    </source>
</evidence>
<comment type="subcellular location">
    <subcellularLocation>
        <location evidence="1 9">Bacterial flagellum basal body</location>
    </subcellularLocation>
    <subcellularLocation>
        <location evidence="2">Cell membrane</location>
        <topology evidence="2">Multi-pass membrane protein</topology>
    </subcellularLocation>
</comment>
<dbReference type="RefSeq" id="WP_350934953.1">
    <property type="nucleotide sequence ID" value="NZ_JAYWLC010000002.1"/>
</dbReference>
<feature type="compositionally biased region" description="Low complexity" evidence="10">
    <location>
        <begin position="300"/>
        <end position="314"/>
    </location>
</feature>
<organism evidence="14 15">
    <name type="scientific">Thioclava kandeliae</name>
    <dbReference type="NCBI Taxonomy" id="3070818"/>
    <lineage>
        <taxon>Bacteria</taxon>
        <taxon>Pseudomonadati</taxon>
        <taxon>Pseudomonadota</taxon>
        <taxon>Alphaproteobacteria</taxon>
        <taxon>Rhodobacterales</taxon>
        <taxon>Paracoccaceae</taxon>
        <taxon>Thioclava</taxon>
    </lineage>
</organism>
<dbReference type="Proteomes" id="UP001438953">
    <property type="component" value="Unassembled WGS sequence"/>
</dbReference>
<evidence type="ECO:0000256" key="3">
    <source>
        <dbReference type="ARBA" id="ARBA00007971"/>
    </source>
</evidence>
<evidence type="ECO:0000256" key="4">
    <source>
        <dbReference type="ARBA" id="ARBA00022475"/>
    </source>
</evidence>
<keyword evidence="5 11" id="KW-0812">Transmembrane</keyword>
<proteinExistence type="inferred from homology"/>
<feature type="transmembrane region" description="Helical" evidence="11">
    <location>
        <begin position="422"/>
        <end position="440"/>
    </location>
</feature>
<feature type="compositionally biased region" description="Polar residues" evidence="10">
    <location>
        <begin position="274"/>
        <end position="299"/>
    </location>
</feature>
<dbReference type="InterPro" id="IPR045851">
    <property type="entry name" value="AMP-bd_C_sf"/>
</dbReference>